<dbReference type="GO" id="GO:0016020">
    <property type="term" value="C:membrane"/>
    <property type="evidence" value="ECO:0007669"/>
    <property type="project" value="UniProtKB-SubCell"/>
</dbReference>
<feature type="transmembrane region" description="Helical" evidence="8">
    <location>
        <begin position="78"/>
        <end position="98"/>
    </location>
</feature>
<evidence type="ECO:0000256" key="4">
    <source>
        <dbReference type="ARBA" id="ARBA00022989"/>
    </source>
</evidence>
<evidence type="ECO:0000256" key="8">
    <source>
        <dbReference type="SAM" id="Phobius"/>
    </source>
</evidence>
<sequence>MDLVKIPQGFTCIDFSSNNFYGEIPKELGLLKNLMDNEGLCGPPLTPSCKNDEVALPPKTSHEASHHNSGNKEIKWDLISAEVGFIVGFGTVIGPLVFSSKWRKRYYDRVEDIAYSILPNLLLEKWLSWKMGMRK</sequence>
<evidence type="ECO:0000256" key="7">
    <source>
        <dbReference type="ARBA" id="ARBA00023180"/>
    </source>
</evidence>
<dbReference type="PANTHER" id="PTHR48063:SF96">
    <property type="entry name" value="LEUCINE-RICH REPEAT-CONTAINING N-TERMINAL PLANT-TYPE DOMAIN-CONTAINING PROTEIN"/>
    <property type="match status" value="1"/>
</dbReference>
<gene>
    <name evidence="9" type="ORF">FEM48_Zijuj10G0096200</name>
</gene>
<dbReference type="InterPro" id="IPR032675">
    <property type="entry name" value="LRR_dom_sf"/>
</dbReference>
<name>A0A978UMM3_ZIZJJ</name>
<keyword evidence="3" id="KW-0732">Signal</keyword>
<keyword evidence="6" id="KW-0675">Receptor</keyword>
<evidence type="ECO:0000256" key="2">
    <source>
        <dbReference type="ARBA" id="ARBA00022692"/>
    </source>
</evidence>
<dbReference type="InterPro" id="IPR046956">
    <property type="entry name" value="RLP23-like"/>
</dbReference>
<evidence type="ECO:0000256" key="5">
    <source>
        <dbReference type="ARBA" id="ARBA00023136"/>
    </source>
</evidence>
<evidence type="ECO:0000256" key="1">
    <source>
        <dbReference type="ARBA" id="ARBA00004479"/>
    </source>
</evidence>
<keyword evidence="2 8" id="KW-0812">Transmembrane</keyword>
<evidence type="ECO:0000256" key="6">
    <source>
        <dbReference type="ARBA" id="ARBA00023170"/>
    </source>
</evidence>
<evidence type="ECO:0000256" key="3">
    <source>
        <dbReference type="ARBA" id="ARBA00022729"/>
    </source>
</evidence>
<accession>A0A978UMM3</accession>
<keyword evidence="5 8" id="KW-0472">Membrane</keyword>
<dbReference type="Gene3D" id="3.80.10.10">
    <property type="entry name" value="Ribonuclease Inhibitor"/>
    <property type="match status" value="1"/>
</dbReference>
<dbReference type="PANTHER" id="PTHR48063">
    <property type="entry name" value="LRR RECEPTOR-LIKE KINASE"/>
    <property type="match status" value="1"/>
</dbReference>
<proteinExistence type="predicted"/>
<comment type="subcellular location">
    <subcellularLocation>
        <location evidence="1">Membrane</location>
        <topology evidence="1">Single-pass type I membrane protein</topology>
    </subcellularLocation>
</comment>
<evidence type="ECO:0000313" key="9">
    <source>
        <dbReference type="EMBL" id="KAH7516075.1"/>
    </source>
</evidence>
<dbReference type="EMBL" id="JAEACU010000010">
    <property type="protein sequence ID" value="KAH7516075.1"/>
    <property type="molecule type" value="Genomic_DNA"/>
</dbReference>
<comment type="caution">
    <text evidence="9">The sequence shown here is derived from an EMBL/GenBank/DDBJ whole genome shotgun (WGS) entry which is preliminary data.</text>
</comment>
<protein>
    <submittedName>
        <fullName evidence="9">Uncharacterized protein</fullName>
    </submittedName>
</protein>
<keyword evidence="7" id="KW-0325">Glycoprotein</keyword>
<dbReference type="Proteomes" id="UP000813462">
    <property type="component" value="Unassembled WGS sequence"/>
</dbReference>
<keyword evidence="4 8" id="KW-1133">Transmembrane helix</keyword>
<dbReference type="AlphaFoldDB" id="A0A978UMM3"/>
<evidence type="ECO:0000313" key="10">
    <source>
        <dbReference type="Proteomes" id="UP000813462"/>
    </source>
</evidence>
<reference evidence="9" key="1">
    <citation type="journal article" date="2021" name="Front. Plant Sci.">
        <title>Chromosome-Scale Genome Assembly for Chinese Sour Jujube and Insights Into Its Genome Evolution and Domestication Signature.</title>
        <authorList>
            <person name="Shen L.-Y."/>
            <person name="Luo H."/>
            <person name="Wang X.-L."/>
            <person name="Wang X.-M."/>
            <person name="Qiu X.-J."/>
            <person name="Liu H."/>
            <person name="Zhou S.-S."/>
            <person name="Jia K.-H."/>
            <person name="Nie S."/>
            <person name="Bao Y.-T."/>
            <person name="Zhang R.-G."/>
            <person name="Yun Q.-Z."/>
            <person name="Chai Y.-H."/>
            <person name="Lu J.-Y."/>
            <person name="Li Y."/>
            <person name="Zhao S.-W."/>
            <person name="Mao J.-F."/>
            <person name="Jia S.-G."/>
            <person name="Mao Y.-M."/>
        </authorList>
    </citation>
    <scope>NUCLEOTIDE SEQUENCE</scope>
    <source>
        <strain evidence="9">AT0</strain>
        <tissue evidence="9">Leaf</tissue>
    </source>
</reference>
<organism evidence="9 10">
    <name type="scientific">Ziziphus jujuba var. spinosa</name>
    <dbReference type="NCBI Taxonomy" id="714518"/>
    <lineage>
        <taxon>Eukaryota</taxon>
        <taxon>Viridiplantae</taxon>
        <taxon>Streptophyta</taxon>
        <taxon>Embryophyta</taxon>
        <taxon>Tracheophyta</taxon>
        <taxon>Spermatophyta</taxon>
        <taxon>Magnoliopsida</taxon>
        <taxon>eudicotyledons</taxon>
        <taxon>Gunneridae</taxon>
        <taxon>Pentapetalae</taxon>
        <taxon>rosids</taxon>
        <taxon>fabids</taxon>
        <taxon>Rosales</taxon>
        <taxon>Rhamnaceae</taxon>
        <taxon>Paliureae</taxon>
        <taxon>Ziziphus</taxon>
    </lineage>
</organism>